<evidence type="ECO:0000256" key="10">
    <source>
        <dbReference type="PROSITE-ProRule" id="PRU10125"/>
    </source>
</evidence>
<evidence type="ECO:0000256" key="8">
    <source>
        <dbReference type="ARBA" id="ARBA00051712"/>
    </source>
</evidence>
<keyword evidence="5 9" id="KW-0028">Amino-acid biosynthesis</keyword>
<dbReference type="PANTHER" id="PTHR31689">
    <property type="entry name" value="DIAMINOPIMELATE EPIMERASE, CHLOROPLASTIC"/>
    <property type="match status" value="1"/>
</dbReference>
<comment type="subcellular location">
    <subcellularLocation>
        <location evidence="9">Cytoplasm</location>
    </subcellularLocation>
</comment>
<evidence type="ECO:0000256" key="5">
    <source>
        <dbReference type="ARBA" id="ARBA00022605"/>
    </source>
</evidence>
<sequence length="281" mass="30583">MARLHFTKMQGIGNDYVYVNLTQEHVSKPEELARKLSDRRFGIGGDGLVLIDKSDKADLSMRMFNADGSESEMCGNAIRCVARYGFEHGLVEKTELTVSTLAGIKFISIQQDDWGRFVSARVNMGVPVLDPARIPALVEGAQVVDHLFDFESYHFQGTLVSMGNPHLVTFVDHVDLAPVSSLGPLIERCKLFPNRINVEFVEVLGPQRAKQRTWERGSGETLGCGTGASAVLVAGVLTGRLKSPAVLELLGGELTLDWAGPGHPLFMTGPATEVFEGSLEL</sequence>
<dbReference type="InterPro" id="IPR018510">
    <property type="entry name" value="DAP_epimerase_AS"/>
</dbReference>
<comment type="similarity">
    <text evidence="2 9">Belongs to the diaminopimelate epimerase family.</text>
</comment>
<protein>
    <recommendedName>
        <fullName evidence="3 9">Diaminopimelate epimerase</fullName>
        <shortName evidence="9">DAP epimerase</shortName>
        <ecNumber evidence="3 9">5.1.1.7</ecNumber>
    </recommendedName>
    <alternativeName>
        <fullName evidence="9">PLP-independent amino acid racemase</fullName>
    </alternativeName>
</protein>
<dbReference type="UniPathway" id="UPA00034">
    <property type="reaction ID" value="UER00025"/>
</dbReference>
<dbReference type="SUPFAM" id="SSF54506">
    <property type="entry name" value="Diaminopimelate epimerase-like"/>
    <property type="match status" value="2"/>
</dbReference>
<comment type="pathway">
    <text evidence="1 9">Amino-acid biosynthesis; L-lysine biosynthesis via DAP pathway; DL-2,6-diaminopimelate from LL-2,6-diaminopimelate: step 1/1.</text>
</comment>
<keyword evidence="6 9" id="KW-0457">Lysine biosynthesis</keyword>
<dbReference type="GO" id="GO:0008837">
    <property type="term" value="F:diaminopimelate epimerase activity"/>
    <property type="evidence" value="ECO:0007669"/>
    <property type="project" value="UniProtKB-UniRule"/>
</dbReference>
<dbReference type="PROSITE" id="PS01326">
    <property type="entry name" value="DAP_EPIMERASE"/>
    <property type="match status" value="1"/>
</dbReference>
<evidence type="ECO:0000313" key="11">
    <source>
        <dbReference type="EMBL" id="OGH00401.1"/>
    </source>
</evidence>
<evidence type="ECO:0000256" key="3">
    <source>
        <dbReference type="ARBA" id="ARBA00013080"/>
    </source>
</evidence>
<feature type="binding site" evidence="9">
    <location>
        <position position="164"/>
    </location>
    <ligand>
        <name>substrate</name>
    </ligand>
</feature>
<feature type="active site" description="Proton donor" evidence="9">
    <location>
        <position position="74"/>
    </location>
</feature>
<comment type="caution">
    <text evidence="11">The sequence shown here is derived from an EMBL/GenBank/DDBJ whole genome shotgun (WGS) entry which is preliminary data.</text>
</comment>
<dbReference type="AlphaFoldDB" id="A0A1F6GQT2"/>
<feature type="binding site" evidence="9">
    <location>
        <position position="65"/>
    </location>
    <ligand>
        <name>substrate</name>
    </ligand>
</feature>
<evidence type="ECO:0000256" key="9">
    <source>
        <dbReference type="HAMAP-Rule" id="MF_00197"/>
    </source>
</evidence>
<accession>A0A1F6GQT2</accession>
<dbReference type="NCBIfam" id="TIGR00652">
    <property type="entry name" value="DapF"/>
    <property type="match status" value="1"/>
</dbReference>
<comment type="caution">
    <text evidence="9">Lacks conserved residue(s) required for the propagation of feature annotation.</text>
</comment>
<feature type="site" description="Could be important to modulate the pK values of the two catalytic cysteine residues" evidence="9">
    <location>
        <position position="215"/>
    </location>
</feature>
<feature type="site" description="Could be important to modulate the pK values of the two catalytic cysteine residues" evidence="9">
    <location>
        <position position="166"/>
    </location>
</feature>
<comment type="catalytic activity">
    <reaction evidence="8 9">
        <text>(2S,6S)-2,6-diaminopimelate = meso-2,6-diaminopimelate</text>
        <dbReference type="Rhea" id="RHEA:15393"/>
        <dbReference type="ChEBI" id="CHEBI:57609"/>
        <dbReference type="ChEBI" id="CHEBI:57791"/>
        <dbReference type="EC" id="5.1.1.7"/>
    </reaction>
</comment>
<evidence type="ECO:0000256" key="7">
    <source>
        <dbReference type="ARBA" id="ARBA00023235"/>
    </source>
</evidence>
<dbReference type="Pfam" id="PF01678">
    <property type="entry name" value="DAP_epimerase"/>
    <property type="match status" value="2"/>
</dbReference>
<feature type="binding site" evidence="9">
    <location>
        <begin position="225"/>
        <end position="226"/>
    </location>
    <ligand>
        <name>substrate</name>
    </ligand>
</feature>
<dbReference type="GO" id="GO:0005829">
    <property type="term" value="C:cytosol"/>
    <property type="evidence" value="ECO:0007669"/>
    <property type="project" value="TreeGrafter"/>
</dbReference>
<comment type="subunit">
    <text evidence="9">Homodimer.</text>
</comment>
<name>A0A1F6GQT2_9PROT</name>
<dbReference type="InterPro" id="IPR001653">
    <property type="entry name" value="DAP_epimerase_DapF"/>
</dbReference>
<evidence type="ECO:0000256" key="6">
    <source>
        <dbReference type="ARBA" id="ARBA00023154"/>
    </source>
</evidence>
<feature type="binding site" evidence="9">
    <location>
        <begin position="215"/>
        <end position="216"/>
    </location>
    <ligand>
        <name>substrate</name>
    </ligand>
</feature>
<dbReference type="EMBL" id="MFNF01000046">
    <property type="protein sequence ID" value="OGH00401.1"/>
    <property type="molecule type" value="Genomic_DNA"/>
</dbReference>
<feature type="binding site" evidence="9">
    <location>
        <position position="197"/>
    </location>
    <ligand>
        <name>substrate</name>
    </ligand>
</feature>
<keyword evidence="7 9" id="KW-0413">Isomerase</keyword>
<dbReference type="PANTHER" id="PTHR31689:SF0">
    <property type="entry name" value="DIAMINOPIMELATE EPIMERASE"/>
    <property type="match status" value="1"/>
</dbReference>
<dbReference type="HAMAP" id="MF_00197">
    <property type="entry name" value="DAP_epimerase"/>
    <property type="match status" value="1"/>
</dbReference>
<feature type="binding site" evidence="9">
    <location>
        <begin position="75"/>
        <end position="76"/>
    </location>
    <ligand>
        <name>substrate</name>
    </ligand>
</feature>
<gene>
    <name evidence="9" type="primary">dapF</name>
    <name evidence="11" type="ORF">A2557_09395</name>
</gene>
<dbReference type="EC" id="5.1.1.7" evidence="3 9"/>
<dbReference type="GO" id="GO:0009089">
    <property type="term" value="P:lysine biosynthetic process via diaminopimelate"/>
    <property type="evidence" value="ECO:0007669"/>
    <property type="project" value="UniProtKB-UniRule"/>
</dbReference>
<dbReference type="Proteomes" id="UP000177583">
    <property type="component" value="Unassembled WGS sequence"/>
</dbReference>
<comment type="function">
    <text evidence="9">Catalyzes the stereoinversion of LL-2,6-diaminopimelate (L,L-DAP) to meso-diaminopimelate (meso-DAP), a precursor of L-lysine and an essential component of the bacterial peptidoglycan.</text>
</comment>
<evidence type="ECO:0000256" key="4">
    <source>
        <dbReference type="ARBA" id="ARBA00022490"/>
    </source>
</evidence>
<evidence type="ECO:0000256" key="1">
    <source>
        <dbReference type="ARBA" id="ARBA00005196"/>
    </source>
</evidence>
<feature type="active site" evidence="10">
    <location>
        <position position="74"/>
    </location>
</feature>
<evidence type="ECO:0000256" key="2">
    <source>
        <dbReference type="ARBA" id="ARBA00010219"/>
    </source>
</evidence>
<feature type="active site" description="Proton acceptor" evidence="9">
    <location>
        <position position="224"/>
    </location>
</feature>
<dbReference type="FunFam" id="3.10.310.10:FF:000001">
    <property type="entry name" value="Diaminopimelate epimerase"/>
    <property type="match status" value="1"/>
</dbReference>
<proteinExistence type="inferred from homology"/>
<dbReference type="Gene3D" id="3.10.310.10">
    <property type="entry name" value="Diaminopimelate Epimerase, Chain A, domain 1"/>
    <property type="match status" value="2"/>
</dbReference>
<feature type="binding site" evidence="9">
    <location>
        <position position="14"/>
    </location>
    <ligand>
        <name>substrate</name>
    </ligand>
</feature>
<keyword evidence="4 9" id="KW-0963">Cytoplasm</keyword>
<reference evidence="11 12" key="1">
    <citation type="journal article" date="2016" name="Nat. Commun.">
        <title>Thousands of microbial genomes shed light on interconnected biogeochemical processes in an aquifer system.</title>
        <authorList>
            <person name="Anantharaman K."/>
            <person name="Brown C.T."/>
            <person name="Hug L.A."/>
            <person name="Sharon I."/>
            <person name="Castelle C.J."/>
            <person name="Probst A.J."/>
            <person name="Thomas B.C."/>
            <person name="Singh A."/>
            <person name="Wilkins M.J."/>
            <person name="Karaoz U."/>
            <person name="Brodie E.L."/>
            <person name="Williams K.H."/>
            <person name="Hubbard S.S."/>
            <person name="Banfield J.F."/>
        </authorList>
    </citation>
    <scope>NUCLEOTIDE SEQUENCE [LARGE SCALE GENOMIC DNA]</scope>
</reference>
<evidence type="ECO:0000313" key="12">
    <source>
        <dbReference type="Proteomes" id="UP000177583"/>
    </source>
</evidence>
<organism evidence="11 12">
    <name type="scientific">Candidatus Lambdaproteobacteria bacterium RIFOXYD2_FULL_56_26</name>
    <dbReference type="NCBI Taxonomy" id="1817773"/>
    <lineage>
        <taxon>Bacteria</taxon>
        <taxon>Pseudomonadati</taxon>
        <taxon>Pseudomonadota</taxon>
        <taxon>Candidatus Lambdaproteobacteria</taxon>
    </lineage>
</organism>